<organism evidence="4 5">
    <name type="scientific">Ridgeia piscesae</name>
    <name type="common">Tubeworm</name>
    <dbReference type="NCBI Taxonomy" id="27915"/>
    <lineage>
        <taxon>Eukaryota</taxon>
        <taxon>Metazoa</taxon>
        <taxon>Spiralia</taxon>
        <taxon>Lophotrochozoa</taxon>
        <taxon>Annelida</taxon>
        <taxon>Polychaeta</taxon>
        <taxon>Sedentaria</taxon>
        <taxon>Canalipalpata</taxon>
        <taxon>Sabellida</taxon>
        <taxon>Siboglinidae</taxon>
        <taxon>Ridgeia</taxon>
    </lineage>
</organism>
<feature type="region of interest" description="Disordered" evidence="2">
    <location>
        <begin position="811"/>
        <end position="830"/>
    </location>
</feature>
<keyword evidence="1" id="KW-0175">Coiled coil</keyword>
<dbReference type="InterPro" id="IPR001245">
    <property type="entry name" value="Ser-Thr/Tyr_kinase_cat_dom"/>
</dbReference>
<dbReference type="Pfam" id="PF07714">
    <property type="entry name" value="PK_Tyr_Ser-Thr"/>
    <property type="match status" value="1"/>
</dbReference>
<dbReference type="InterPro" id="IPR051681">
    <property type="entry name" value="Ser/Thr_Kinases-Pseudokinases"/>
</dbReference>
<proteinExistence type="predicted"/>
<feature type="compositionally biased region" description="Low complexity" evidence="2">
    <location>
        <begin position="655"/>
        <end position="676"/>
    </location>
</feature>
<feature type="compositionally biased region" description="Polar residues" evidence="2">
    <location>
        <begin position="567"/>
        <end position="579"/>
    </location>
</feature>
<dbReference type="Proteomes" id="UP001209878">
    <property type="component" value="Unassembled WGS sequence"/>
</dbReference>
<feature type="compositionally biased region" description="Low complexity" evidence="2">
    <location>
        <begin position="580"/>
        <end position="597"/>
    </location>
</feature>
<evidence type="ECO:0000256" key="1">
    <source>
        <dbReference type="SAM" id="Coils"/>
    </source>
</evidence>
<dbReference type="PANTHER" id="PTHR44329:SF293">
    <property type="entry name" value="MITOGEN-ACTIVATED PROTEIN KINASE KINASE KINASE"/>
    <property type="match status" value="1"/>
</dbReference>
<evidence type="ECO:0000256" key="2">
    <source>
        <dbReference type="SAM" id="MobiDB-lite"/>
    </source>
</evidence>
<gene>
    <name evidence="4" type="ORF">NP493_288g03013</name>
</gene>
<evidence type="ECO:0000259" key="3">
    <source>
        <dbReference type="PROSITE" id="PS50011"/>
    </source>
</evidence>
<comment type="caution">
    <text evidence="4">The sequence shown here is derived from an EMBL/GenBank/DDBJ whole genome shotgun (WGS) entry which is preliminary data.</text>
</comment>
<protein>
    <recommendedName>
        <fullName evidence="3">Protein kinase domain-containing protein</fullName>
    </recommendedName>
</protein>
<evidence type="ECO:0000313" key="5">
    <source>
        <dbReference type="Proteomes" id="UP001209878"/>
    </source>
</evidence>
<feature type="compositionally biased region" description="Basic and acidic residues" evidence="2">
    <location>
        <begin position="555"/>
        <end position="566"/>
    </location>
</feature>
<dbReference type="Gene3D" id="1.10.510.10">
    <property type="entry name" value="Transferase(Phosphotransferase) domain 1"/>
    <property type="match status" value="1"/>
</dbReference>
<feature type="region of interest" description="Disordered" evidence="2">
    <location>
        <begin position="555"/>
        <end position="605"/>
    </location>
</feature>
<dbReference type="PROSITE" id="PS50011">
    <property type="entry name" value="PROTEIN_KINASE_DOM"/>
    <property type="match status" value="1"/>
</dbReference>
<name>A0AAD9NWX6_RIDPI</name>
<feature type="compositionally biased region" description="Basic and acidic residues" evidence="2">
    <location>
        <begin position="477"/>
        <end position="488"/>
    </location>
</feature>
<dbReference type="GO" id="GO:0004706">
    <property type="term" value="F:JUN kinase kinase kinase activity"/>
    <property type="evidence" value="ECO:0007669"/>
    <property type="project" value="TreeGrafter"/>
</dbReference>
<dbReference type="InterPro" id="IPR011009">
    <property type="entry name" value="Kinase-like_dom_sf"/>
</dbReference>
<feature type="region of interest" description="Disordered" evidence="2">
    <location>
        <begin position="315"/>
        <end position="337"/>
    </location>
</feature>
<dbReference type="CDD" id="cd22249">
    <property type="entry name" value="UDM1_RNF168_RNF169-like"/>
    <property type="match status" value="1"/>
</dbReference>
<dbReference type="GO" id="GO:0005524">
    <property type="term" value="F:ATP binding"/>
    <property type="evidence" value="ECO:0007669"/>
    <property type="project" value="InterPro"/>
</dbReference>
<evidence type="ECO:0000313" key="4">
    <source>
        <dbReference type="EMBL" id="KAK2183983.1"/>
    </source>
</evidence>
<feature type="region of interest" description="Disordered" evidence="2">
    <location>
        <begin position="405"/>
        <end position="431"/>
    </location>
</feature>
<dbReference type="InterPro" id="IPR000719">
    <property type="entry name" value="Prot_kinase_dom"/>
</dbReference>
<dbReference type="PANTHER" id="PTHR44329">
    <property type="entry name" value="SERINE/THREONINE-PROTEIN KINASE TNNI3K-RELATED"/>
    <property type="match status" value="1"/>
</dbReference>
<sequence length="830" mass="92696">MAWLMVRIWFPATGVTFSRRFLLREKIENDDLENKTLKITDFGLAREVNHTTRMSAAGTYAWMAPEVIKNSLFSKASDVWSYGVVLWELLTGETPYKGIDTLAVAYGVAVNKLTLPIPKTCPAAFTSILAQCWDPEPHCRPTFNNIIRILKGVANSAFVRTPHESFHTMQEDWRLEIQAMFDELRCKENELRSREDEVNKAAEEQKLQQESLRQREQQLAEREIELVERELNIMILQQVLSKPTPRKRKGKFKKSRLKLLKAGGGKNISGPKGGWEEGRTSAVLKVGGRREEHAALKWVEKNLRQDFRHNITVQKEDNMRHAHRFPSSPDSPPASPSFPPRLRAIAYPMDGIKGKTWGPSTVQKDRYHRASWTFGEKHWSKSAPNLEKSLRCLGHSNIGALKEDDYEEDEWPSDLGEPKPSIPPSNGSTTLPATATGLKRFAVRKHTDQQLYKMAVTLAAVAVGFDIRISNTTAIHPDLHTSEDDKRTVAPSQRKKGEFIGKRRDAYLAAVRDSFIEPAIDFTASSGYSHHTYHGHGVRSRPTVNFDAPPIRFTESKFDSLNDRRTTPSSDPTESRTTPGTTPGSAYSASSAYSSSPSHDDNDLALISLSPSQDRTFIERQMSDTSSSVFETPKSTPKTTPQRYNVTFEDDDAWRSPTRRFSPSSNSSTPSHNYNSGATTQHNADGSPYSPAICPPPPRRHEHGDTSNLHHSTAERPVTLDIIPRPRPNPSILKKLSVSPAHTATMTTSTTSTHSHVTPTPSDVSSSGDHASFTSPYSVMSPGSTPPHVRHQTTLLDIDVEGQWQDITMPLPVARRQGGATRHLNNNKSS</sequence>
<reference evidence="4" key="1">
    <citation type="journal article" date="2023" name="Mol. Biol. Evol.">
        <title>Third-Generation Sequencing Reveals the Adaptive Role of the Epigenome in Three Deep-Sea Polychaetes.</title>
        <authorList>
            <person name="Perez M."/>
            <person name="Aroh O."/>
            <person name="Sun Y."/>
            <person name="Lan Y."/>
            <person name="Juniper S.K."/>
            <person name="Young C.R."/>
            <person name="Angers B."/>
            <person name="Qian P.Y."/>
        </authorList>
    </citation>
    <scope>NUCLEOTIDE SEQUENCE</scope>
    <source>
        <strain evidence="4">R07B-5</strain>
    </source>
</reference>
<feature type="region of interest" description="Disordered" evidence="2">
    <location>
        <begin position="477"/>
        <end position="497"/>
    </location>
</feature>
<feature type="compositionally biased region" description="Polar residues" evidence="2">
    <location>
        <begin position="623"/>
        <end position="645"/>
    </location>
</feature>
<accession>A0AAD9NWX6</accession>
<dbReference type="SUPFAM" id="SSF56112">
    <property type="entry name" value="Protein kinase-like (PK-like)"/>
    <property type="match status" value="1"/>
</dbReference>
<feature type="domain" description="Protein kinase" evidence="3">
    <location>
        <begin position="1"/>
        <end position="166"/>
    </location>
</feature>
<dbReference type="AlphaFoldDB" id="A0AAD9NWX6"/>
<feature type="region of interest" description="Disordered" evidence="2">
    <location>
        <begin position="621"/>
        <end position="770"/>
    </location>
</feature>
<feature type="compositionally biased region" description="Low complexity" evidence="2">
    <location>
        <begin position="739"/>
        <end position="762"/>
    </location>
</feature>
<dbReference type="EMBL" id="JAODUO010000288">
    <property type="protein sequence ID" value="KAK2183983.1"/>
    <property type="molecule type" value="Genomic_DNA"/>
</dbReference>
<keyword evidence="5" id="KW-1185">Reference proteome</keyword>
<feature type="coiled-coil region" evidence="1">
    <location>
        <begin position="177"/>
        <end position="237"/>
    </location>
</feature>